<evidence type="ECO:0000313" key="1">
    <source>
        <dbReference type="EMBL" id="MCW4631069.1"/>
    </source>
</evidence>
<dbReference type="Proteomes" id="UP001431181">
    <property type="component" value="Unassembled WGS sequence"/>
</dbReference>
<keyword evidence="2" id="KW-1185">Reference proteome</keyword>
<accession>A0ABT3KKY4</accession>
<dbReference type="RefSeq" id="WP_265220407.1">
    <property type="nucleotide sequence ID" value="NZ_JAPEUL010000011.1"/>
</dbReference>
<organism evidence="1 2">
    <name type="scientific">Marinomonas rhodophyticola</name>
    <dbReference type="NCBI Taxonomy" id="2992803"/>
    <lineage>
        <taxon>Bacteria</taxon>
        <taxon>Pseudomonadati</taxon>
        <taxon>Pseudomonadota</taxon>
        <taxon>Gammaproteobacteria</taxon>
        <taxon>Oceanospirillales</taxon>
        <taxon>Oceanospirillaceae</taxon>
        <taxon>Marinomonas</taxon>
    </lineage>
</organism>
<evidence type="ECO:0000313" key="2">
    <source>
        <dbReference type="Proteomes" id="UP001431181"/>
    </source>
</evidence>
<name>A0ABT3KKY4_9GAMM</name>
<comment type="caution">
    <text evidence="1">The sequence shown here is derived from an EMBL/GenBank/DDBJ whole genome shotgun (WGS) entry which is preliminary data.</text>
</comment>
<proteinExistence type="predicted"/>
<protein>
    <recommendedName>
        <fullName evidence="3">Outer membrane protein beta-barrel domain-containing protein</fullName>
    </recommendedName>
</protein>
<reference evidence="1" key="1">
    <citation type="submission" date="2022-11" db="EMBL/GenBank/DDBJ databases">
        <title>Marinomonas sp. nov., isolated from marine algae.</title>
        <authorList>
            <person name="Choi D.G."/>
            <person name="Kim J.M."/>
            <person name="Lee J.K."/>
            <person name="Baek J.H."/>
            <person name="Jeon C.O."/>
        </authorList>
    </citation>
    <scope>NUCLEOTIDE SEQUENCE</scope>
    <source>
        <strain evidence="1">KJ51-3</strain>
    </source>
</reference>
<evidence type="ECO:0008006" key="3">
    <source>
        <dbReference type="Google" id="ProtNLM"/>
    </source>
</evidence>
<dbReference type="EMBL" id="JAPEUL010000011">
    <property type="protein sequence ID" value="MCW4631069.1"/>
    <property type="molecule type" value="Genomic_DNA"/>
</dbReference>
<gene>
    <name evidence="1" type="ORF">ONZ52_19930</name>
</gene>
<sequence length="170" mass="18533">MVNLNILLLIFFILTSISFNVQANERAINGGIYAGILVGESDEDGLIDSGAAEIGLKINERGSYRGGSASFITMELQDTQYNGFQISTNLNTNSTPVLASLGVGLILASVTDNNECEDNCDSDDLALGIYPELSIQFNLFPQIMFGFYARKYFIESLSEEVKGIYIGVNF</sequence>